<name>A0A831T7Z2_9BACT</name>
<protein>
    <recommendedName>
        <fullName evidence="2">Cysteine dioxygenase</fullName>
    </recommendedName>
</protein>
<dbReference type="AlphaFoldDB" id="A0A831T7Z2"/>
<accession>A0A831T7Z2</accession>
<dbReference type="SUPFAM" id="SSF51182">
    <property type="entry name" value="RmlC-like cupins"/>
    <property type="match status" value="1"/>
</dbReference>
<dbReference type="InterPro" id="IPR014710">
    <property type="entry name" value="RmlC-like_jellyroll"/>
</dbReference>
<dbReference type="EMBL" id="DSIY01000007">
    <property type="protein sequence ID" value="HEG89895.1"/>
    <property type="molecule type" value="Genomic_DNA"/>
</dbReference>
<evidence type="ECO:0008006" key="2">
    <source>
        <dbReference type="Google" id="ProtNLM"/>
    </source>
</evidence>
<evidence type="ECO:0000313" key="1">
    <source>
        <dbReference type="EMBL" id="HEG89895.1"/>
    </source>
</evidence>
<proteinExistence type="predicted"/>
<reference evidence="1" key="1">
    <citation type="journal article" date="2020" name="mSystems">
        <title>Genome- and Community-Level Interaction Insights into Carbon Utilization and Element Cycling Functions of Hydrothermarchaeota in Hydrothermal Sediment.</title>
        <authorList>
            <person name="Zhou Z."/>
            <person name="Liu Y."/>
            <person name="Xu W."/>
            <person name="Pan J."/>
            <person name="Luo Z.H."/>
            <person name="Li M."/>
        </authorList>
    </citation>
    <scope>NUCLEOTIDE SEQUENCE [LARGE SCALE GENOMIC DNA]</scope>
    <source>
        <strain evidence="1">SpSt-210</strain>
    </source>
</reference>
<comment type="caution">
    <text evidence="1">The sequence shown here is derived from an EMBL/GenBank/DDBJ whole genome shotgun (WGS) entry which is preliminary data.</text>
</comment>
<dbReference type="InterPro" id="IPR011051">
    <property type="entry name" value="RmlC_Cupin_sf"/>
</dbReference>
<organism evidence="1">
    <name type="scientific">Thermorudis peleae</name>
    <dbReference type="NCBI Taxonomy" id="1382356"/>
    <lineage>
        <taxon>Bacteria</taxon>
        <taxon>Pseudomonadati</taxon>
        <taxon>Thermomicrobiota</taxon>
        <taxon>Thermomicrobia</taxon>
        <taxon>Thermomicrobia incertae sedis</taxon>
        <taxon>Thermorudis</taxon>
    </lineage>
</organism>
<sequence length="190" mass="21671">MREPASTYTIEDFVADAREVMAECGDDRARVIERLRPLVERVVRDERLFDERYRAEPENSRPRHVYYGAPDGSLQIYMVEFAPGQPTPVHDHVTWGMIGVCRGKQRTTRYRRLDDGSQPGRAVLEAIEDTVLEQGAVYPLMPPDDIHRIETVGAEPSYSLHVLGADLSRQHRHIFDPERGTVEAVTGRTM</sequence>
<gene>
    <name evidence="1" type="ORF">ENP34_00375</name>
</gene>
<dbReference type="CDD" id="cd10548">
    <property type="entry name" value="cupin_CDO"/>
    <property type="match status" value="1"/>
</dbReference>
<dbReference type="Gene3D" id="2.60.120.10">
    <property type="entry name" value="Jelly Rolls"/>
    <property type="match status" value="1"/>
</dbReference>